<dbReference type="Gene3D" id="2.40.10.10">
    <property type="entry name" value="Trypsin-like serine proteases"/>
    <property type="match status" value="1"/>
</dbReference>
<reference evidence="2" key="1">
    <citation type="submission" date="2015-11" db="EMBL/GenBank/DDBJ databases">
        <title>De novo transcriptome assembly of four potential Pierce s Disease insect vectors from Arizona vineyards.</title>
        <authorList>
            <person name="Tassone E.E."/>
        </authorList>
    </citation>
    <scope>NUCLEOTIDE SEQUENCE</scope>
</reference>
<dbReference type="GO" id="GO:0004252">
    <property type="term" value="F:serine-type endopeptidase activity"/>
    <property type="evidence" value="ECO:0007669"/>
    <property type="project" value="InterPro"/>
</dbReference>
<dbReference type="GO" id="GO:0006508">
    <property type="term" value="P:proteolysis"/>
    <property type="evidence" value="ECO:0007669"/>
    <property type="project" value="InterPro"/>
</dbReference>
<accession>A0A1B6MFF4</accession>
<dbReference type="InterPro" id="IPR001254">
    <property type="entry name" value="Trypsin_dom"/>
</dbReference>
<dbReference type="Pfam" id="PF00089">
    <property type="entry name" value="Trypsin"/>
    <property type="match status" value="1"/>
</dbReference>
<evidence type="ECO:0000259" key="1">
    <source>
        <dbReference type="Pfam" id="PF00089"/>
    </source>
</evidence>
<dbReference type="SUPFAM" id="SSF50494">
    <property type="entry name" value="Trypsin-like serine proteases"/>
    <property type="match status" value="1"/>
</dbReference>
<evidence type="ECO:0000313" key="2">
    <source>
        <dbReference type="EMBL" id="JAT34622.1"/>
    </source>
</evidence>
<feature type="domain" description="Peptidase S1" evidence="1">
    <location>
        <begin position="47"/>
        <end position="107"/>
    </location>
</feature>
<dbReference type="AlphaFoldDB" id="A0A1B6MFF4"/>
<dbReference type="InterPro" id="IPR043504">
    <property type="entry name" value="Peptidase_S1_PA_chymotrypsin"/>
</dbReference>
<name>A0A1B6MFF4_9HEMI</name>
<protein>
    <recommendedName>
        <fullName evidence="1">Peptidase S1 domain-containing protein</fullName>
    </recommendedName>
</protein>
<proteinExistence type="predicted"/>
<gene>
    <name evidence="2" type="ORF">g.28543</name>
</gene>
<dbReference type="InterPro" id="IPR009003">
    <property type="entry name" value="Peptidase_S1_PA"/>
</dbReference>
<organism evidence="2">
    <name type="scientific">Graphocephala atropunctata</name>
    <dbReference type="NCBI Taxonomy" id="36148"/>
    <lineage>
        <taxon>Eukaryota</taxon>
        <taxon>Metazoa</taxon>
        <taxon>Ecdysozoa</taxon>
        <taxon>Arthropoda</taxon>
        <taxon>Hexapoda</taxon>
        <taxon>Insecta</taxon>
        <taxon>Pterygota</taxon>
        <taxon>Neoptera</taxon>
        <taxon>Paraneoptera</taxon>
        <taxon>Hemiptera</taxon>
        <taxon>Auchenorrhyncha</taxon>
        <taxon>Membracoidea</taxon>
        <taxon>Cicadellidae</taxon>
        <taxon>Cicadellinae</taxon>
        <taxon>Cicadellini</taxon>
        <taxon>Graphocephala</taxon>
    </lineage>
</organism>
<sequence>MSPEMNFVVYFLAAIQFAIYHEVSSQKVSIITELKEKPKESSLMVNAQEFLWHVAVLQEGETGYNFLCSGTVIHSRFVLTAANCVADVLPSQLKVVAGLNALNHVMDTVDSPHSIYSVSEQSAVVMDNRHSLAVSKPPNYLPQ</sequence>
<dbReference type="EMBL" id="GEBQ01005355">
    <property type="protein sequence ID" value="JAT34622.1"/>
    <property type="molecule type" value="Transcribed_RNA"/>
</dbReference>